<dbReference type="Pfam" id="PF06500">
    <property type="entry name" value="FrsA-like"/>
    <property type="match status" value="1"/>
</dbReference>
<dbReference type="NCBIfam" id="NF003460">
    <property type="entry name" value="PRK05077.1"/>
    <property type="match status" value="1"/>
</dbReference>
<dbReference type="Proteomes" id="UP000501168">
    <property type="component" value="Chromosome"/>
</dbReference>
<dbReference type="GO" id="GO:0016787">
    <property type="term" value="F:hydrolase activity"/>
    <property type="evidence" value="ECO:0007669"/>
    <property type="project" value="UniProtKB-KW"/>
</dbReference>
<protein>
    <submittedName>
        <fullName evidence="2">Esterase FrsA</fullName>
    </submittedName>
</protein>
<accession>A0A6G9IC15</accession>
<dbReference type="InParanoid" id="A0A6G9IC15"/>
<dbReference type="RefSeq" id="WP_166916130.1">
    <property type="nucleotide sequence ID" value="NZ_CP050253.1"/>
</dbReference>
<dbReference type="InterPro" id="IPR050261">
    <property type="entry name" value="FrsA_esterase"/>
</dbReference>
<evidence type="ECO:0000256" key="1">
    <source>
        <dbReference type="ARBA" id="ARBA00022801"/>
    </source>
</evidence>
<dbReference type="Gene3D" id="3.40.50.1820">
    <property type="entry name" value="alpha/beta hydrolase"/>
    <property type="match status" value="1"/>
</dbReference>
<keyword evidence="3" id="KW-1185">Reference proteome</keyword>
<dbReference type="FunCoup" id="A0A6G9IC15">
    <property type="interactions" value="28"/>
</dbReference>
<proteinExistence type="predicted"/>
<gene>
    <name evidence="2" type="primary">frsA</name>
    <name evidence="2" type="ORF">IPMB12_06550</name>
</gene>
<evidence type="ECO:0000313" key="3">
    <source>
        <dbReference type="Proteomes" id="UP000501168"/>
    </source>
</evidence>
<keyword evidence="1" id="KW-0378">Hydrolase</keyword>
<dbReference type="InterPro" id="IPR010520">
    <property type="entry name" value="FrsA-like"/>
</dbReference>
<dbReference type="InterPro" id="IPR029058">
    <property type="entry name" value="AB_hydrolase_fold"/>
</dbReference>
<dbReference type="EMBL" id="CP050253">
    <property type="protein sequence ID" value="QIQ21377.1"/>
    <property type="molecule type" value="Genomic_DNA"/>
</dbReference>
<reference evidence="2 3" key="1">
    <citation type="submission" date="2020-03" db="EMBL/GenBank/DDBJ databases">
        <title>Complete genome sequence of Orbus sp. IPMB12 (BCRC 80908).</title>
        <authorList>
            <person name="Lo W.-S."/>
            <person name="Chang T.-H."/>
            <person name="Kuo C.-H."/>
        </authorList>
    </citation>
    <scope>NUCLEOTIDE SEQUENCE [LARGE SCALE GENOMIC DNA]</scope>
    <source>
        <strain evidence="2 3">IPMB12</strain>
    </source>
</reference>
<dbReference type="PANTHER" id="PTHR22946:SF4">
    <property type="entry name" value="ESTERASE FRSA"/>
    <property type="match status" value="1"/>
</dbReference>
<name>A0A6G9IC15_9GAMM</name>
<dbReference type="SUPFAM" id="SSF53474">
    <property type="entry name" value="alpha/beta-Hydrolases"/>
    <property type="match status" value="1"/>
</dbReference>
<evidence type="ECO:0000313" key="2">
    <source>
        <dbReference type="EMBL" id="QIQ21377.1"/>
    </source>
</evidence>
<dbReference type="KEGG" id="orb:IPMB12_06550"/>
<sequence length="425" mass="48130">MGQQNLSEKLFKPKFNYPETTSLIQRIDASTTQFSSVLEGESNSRWYRVLNTLLWHWRGIPTLEIEAVLSRIAVSDKKHSDDNWLDSVIGYQSGNWIYEFLTQAAEWAGKAEQICQLDTECPIEDLDRPKMHEYWLTASQFASIASYPHYKTDDLAAQAQSYAYRAYKEALEYSPFTLKEIDFKVDSSVVKGLLHLPTSTVSDKPCPVLFMCTGLTNLQIDFYKYFADYLAPLGIALLTIDSPGIGLSRQFNLSQNSTQLHQAVLEQLSNVPWVDHTKVIVSGFRVGAQMATRLAYLMPNRIKGLLNFGPIIHQLFVDKAVQQTLPAMYKDLIASRLGLNRISNVQLLAELNYFSLKNQGLINRPCNAPVMSIVFEGDNMSTEAEAKLIMSSQKHQIVKIEAKQITPGLQKAMEKSTDWIKELIK</sequence>
<dbReference type="PANTHER" id="PTHR22946">
    <property type="entry name" value="DIENELACTONE HYDROLASE DOMAIN-CONTAINING PROTEIN-RELATED"/>
    <property type="match status" value="1"/>
</dbReference>
<organism evidence="2 3">
    <name type="scientific">Zophobihabitans entericus</name>
    <dbReference type="NCBI Taxonomy" id="1635327"/>
    <lineage>
        <taxon>Bacteria</taxon>
        <taxon>Pseudomonadati</taxon>
        <taxon>Pseudomonadota</taxon>
        <taxon>Gammaproteobacteria</taxon>
        <taxon>Orbales</taxon>
        <taxon>Orbaceae</taxon>
        <taxon>Zophobihabitans</taxon>
    </lineage>
</organism>
<dbReference type="AlphaFoldDB" id="A0A6G9IC15"/>